<feature type="transmembrane region" description="Helical" evidence="1">
    <location>
        <begin position="6"/>
        <end position="24"/>
    </location>
</feature>
<proteinExistence type="predicted"/>
<accession>A0A2N1PMZ0</accession>
<evidence type="ECO:0000313" key="2">
    <source>
        <dbReference type="EMBL" id="PKK89708.1"/>
    </source>
</evidence>
<dbReference type="AlphaFoldDB" id="A0A2N1PMZ0"/>
<keyword evidence="1" id="KW-1133">Transmembrane helix</keyword>
<comment type="caution">
    <text evidence="2">The sequence shown here is derived from an EMBL/GenBank/DDBJ whole genome shotgun (WGS) entry which is preliminary data.</text>
</comment>
<feature type="transmembrane region" description="Helical" evidence="1">
    <location>
        <begin position="36"/>
        <end position="54"/>
    </location>
</feature>
<sequence>MSYLQMYSPLIVEVVVTVLALLLVFTCDWLPRGLKVVLGVLAFVYVFIHMPHYLQIASKVVHGQPLYTYGAKSTLVDLIMR</sequence>
<evidence type="ECO:0000256" key="1">
    <source>
        <dbReference type="SAM" id="Phobius"/>
    </source>
</evidence>
<protein>
    <submittedName>
        <fullName evidence="2">Uncharacterized protein</fullName>
    </submittedName>
</protein>
<gene>
    <name evidence="2" type="ORF">CVV64_12955</name>
</gene>
<dbReference type="EMBL" id="PGXC01000013">
    <property type="protein sequence ID" value="PKK89708.1"/>
    <property type="molecule type" value="Genomic_DNA"/>
</dbReference>
<name>A0A2N1PMZ0_9BACT</name>
<organism evidence="2 3">
    <name type="scientific">Candidatus Wallbacteria bacterium HGW-Wallbacteria-1</name>
    <dbReference type="NCBI Taxonomy" id="2013854"/>
    <lineage>
        <taxon>Bacteria</taxon>
        <taxon>Candidatus Walliibacteriota</taxon>
    </lineage>
</organism>
<evidence type="ECO:0000313" key="3">
    <source>
        <dbReference type="Proteomes" id="UP000233256"/>
    </source>
</evidence>
<reference evidence="2 3" key="1">
    <citation type="journal article" date="2017" name="ISME J.">
        <title>Potential for microbial H2 and metal transformations associated with novel bacteria and archaea in deep terrestrial subsurface sediments.</title>
        <authorList>
            <person name="Hernsdorf A.W."/>
            <person name="Amano Y."/>
            <person name="Miyakawa K."/>
            <person name="Ise K."/>
            <person name="Suzuki Y."/>
            <person name="Anantharaman K."/>
            <person name="Probst A."/>
            <person name="Burstein D."/>
            <person name="Thomas B.C."/>
            <person name="Banfield J.F."/>
        </authorList>
    </citation>
    <scope>NUCLEOTIDE SEQUENCE [LARGE SCALE GENOMIC DNA]</scope>
    <source>
        <strain evidence="2">HGW-Wallbacteria-1</strain>
    </source>
</reference>
<keyword evidence="1" id="KW-0472">Membrane</keyword>
<dbReference type="Proteomes" id="UP000233256">
    <property type="component" value="Unassembled WGS sequence"/>
</dbReference>
<keyword evidence="1" id="KW-0812">Transmembrane</keyword>